<keyword evidence="2" id="KW-1185">Reference proteome</keyword>
<proteinExistence type="predicted"/>
<comment type="caution">
    <text evidence="1">The sequence shown here is derived from an EMBL/GenBank/DDBJ whole genome shotgun (WGS) entry which is preliminary data.</text>
</comment>
<dbReference type="Proteomes" id="UP000311919">
    <property type="component" value="Unassembled WGS sequence"/>
</dbReference>
<evidence type="ECO:0000313" key="1">
    <source>
        <dbReference type="EMBL" id="TNN04596.1"/>
    </source>
</evidence>
<name>A0A4Z2CK87_SCHJA</name>
<organism evidence="1 2">
    <name type="scientific">Schistosoma japonicum</name>
    <name type="common">Blood fluke</name>
    <dbReference type="NCBI Taxonomy" id="6182"/>
    <lineage>
        <taxon>Eukaryota</taxon>
        <taxon>Metazoa</taxon>
        <taxon>Spiralia</taxon>
        <taxon>Lophotrochozoa</taxon>
        <taxon>Platyhelminthes</taxon>
        <taxon>Trematoda</taxon>
        <taxon>Digenea</taxon>
        <taxon>Strigeidida</taxon>
        <taxon>Schistosomatoidea</taxon>
        <taxon>Schistosomatidae</taxon>
        <taxon>Schistosoma</taxon>
    </lineage>
</organism>
<protein>
    <submittedName>
        <fullName evidence="1">Uncharacterized protein</fullName>
    </submittedName>
</protein>
<dbReference type="EMBL" id="SKCS01001355">
    <property type="protein sequence ID" value="TNN04596.1"/>
    <property type="molecule type" value="Genomic_DNA"/>
</dbReference>
<accession>A0A4Z2CK87</accession>
<sequence length="158" mass="17049">MVCLVPSTQWCQCGQEQCVLTFAVHVRSHSGCHSTATRRLPSGAASPLTPGGLELMAANCPRPLGSAGHQFSVSTDQSQRHSVKITSTSWSLCTQKIPLPTPVLENKDPNEMLQALKGNFNYSTTLSTCSYPRMLSGPADPLLLLHSFPTVVLRDAQD</sequence>
<reference evidence="1 2" key="1">
    <citation type="submission" date="2019-03" db="EMBL/GenBank/DDBJ databases">
        <title>An improved genome assembly of the fluke Schistosoma japonicum.</title>
        <authorList>
            <person name="Hu W."/>
            <person name="Luo F."/>
            <person name="Yin M."/>
            <person name="Mo X."/>
            <person name="Sun C."/>
            <person name="Wu Q."/>
            <person name="Zhu B."/>
            <person name="Xiang M."/>
            <person name="Wang J."/>
            <person name="Wang Y."/>
            <person name="Zhang T."/>
            <person name="Xu B."/>
            <person name="Zheng H."/>
            <person name="Feng Z."/>
        </authorList>
    </citation>
    <scope>NUCLEOTIDE SEQUENCE [LARGE SCALE GENOMIC DNA]</scope>
    <source>
        <strain evidence="1">HuSjv2</strain>
        <tissue evidence="1">Worms</tissue>
    </source>
</reference>
<dbReference type="AlphaFoldDB" id="A0A4Z2CK87"/>
<gene>
    <name evidence="1" type="ORF">EWB00_001196</name>
</gene>
<evidence type="ECO:0000313" key="2">
    <source>
        <dbReference type="Proteomes" id="UP000311919"/>
    </source>
</evidence>